<organism evidence="2 3">
    <name type="scientific">Mycena maculata</name>
    <dbReference type="NCBI Taxonomy" id="230809"/>
    <lineage>
        <taxon>Eukaryota</taxon>
        <taxon>Fungi</taxon>
        <taxon>Dikarya</taxon>
        <taxon>Basidiomycota</taxon>
        <taxon>Agaricomycotina</taxon>
        <taxon>Agaricomycetes</taxon>
        <taxon>Agaricomycetidae</taxon>
        <taxon>Agaricales</taxon>
        <taxon>Marasmiineae</taxon>
        <taxon>Mycenaceae</taxon>
        <taxon>Mycena</taxon>
    </lineage>
</organism>
<keyword evidence="3" id="KW-1185">Reference proteome</keyword>
<gene>
    <name evidence="2" type="ORF">DFH07DRAFT_763724</name>
</gene>
<comment type="caution">
    <text evidence="2">The sequence shown here is derived from an EMBL/GenBank/DDBJ whole genome shotgun (WGS) entry which is preliminary data.</text>
</comment>
<dbReference type="AlphaFoldDB" id="A0AAD7KGH2"/>
<protein>
    <submittedName>
        <fullName evidence="2">Uncharacterized protein</fullName>
    </submittedName>
</protein>
<evidence type="ECO:0000313" key="2">
    <source>
        <dbReference type="EMBL" id="KAJ7785112.1"/>
    </source>
</evidence>
<evidence type="ECO:0000313" key="3">
    <source>
        <dbReference type="Proteomes" id="UP001215280"/>
    </source>
</evidence>
<feature type="compositionally biased region" description="Basic and acidic residues" evidence="1">
    <location>
        <begin position="96"/>
        <end position="106"/>
    </location>
</feature>
<sequence>MNAGFQEGVLSIKKLGVGYRTMEWVSDGLGEGMKMVGRRGRMPPNCVLNLQHEQVPYHTARLGGRGPAIARSAFQRRRKQKRRRENAEKPATSSKNQERAYYEPGDRNPRLLAGCVTVDTPPCPQGCLKRSMGREHKMRLAFVMEIYREQTMEGTSSLSSKCFESQNIVGSRHMPKTHSPSRLNGGGADGTGQKWLSLGP</sequence>
<feature type="region of interest" description="Disordered" evidence="1">
    <location>
        <begin position="170"/>
        <end position="200"/>
    </location>
</feature>
<name>A0AAD7KGH2_9AGAR</name>
<dbReference type="EMBL" id="JARJLG010000001">
    <property type="protein sequence ID" value="KAJ7785112.1"/>
    <property type="molecule type" value="Genomic_DNA"/>
</dbReference>
<evidence type="ECO:0000256" key="1">
    <source>
        <dbReference type="SAM" id="MobiDB-lite"/>
    </source>
</evidence>
<feature type="compositionally biased region" description="Basic residues" evidence="1">
    <location>
        <begin position="75"/>
        <end position="84"/>
    </location>
</feature>
<reference evidence="2" key="1">
    <citation type="submission" date="2023-03" db="EMBL/GenBank/DDBJ databases">
        <title>Massive genome expansion in bonnet fungi (Mycena s.s.) driven by repeated elements and novel gene families across ecological guilds.</title>
        <authorList>
            <consortium name="Lawrence Berkeley National Laboratory"/>
            <person name="Harder C.B."/>
            <person name="Miyauchi S."/>
            <person name="Viragh M."/>
            <person name="Kuo A."/>
            <person name="Thoen E."/>
            <person name="Andreopoulos B."/>
            <person name="Lu D."/>
            <person name="Skrede I."/>
            <person name="Drula E."/>
            <person name="Henrissat B."/>
            <person name="Morin E."/>
            <person name="Kohler A."/>
            <person name="Barry K."/>
            <person name="LaButti K."/>
            <person name="Morin E."/>
            <person name="Salamov A."/>
            <person name="Lipzen A."/>
            <person name="Mereny Z."/>
            <person name="Hegedus B."/>
            <person name="Baldrian P."/>
            <person name="Stursova M."/>
            <person name="Weitz H."/>
            <person name="Taylor A."/>
            <person name="Grigoriev I.V."/>
            <person name="Nagy L.G."/>
            <person name="Martin F."/>
            <person name="Kauserud H."/>
        </authorList>
    </citation>
    <scope>NUCLEOTIDE SEQUENCE</scope>
    <source>
        <strain evidence="2">CBHHK188m</strain>
    </source>
</reference>
<dbReference type="Proteomes" id="UP001215280">
    <property type="component" value="Unassembled WGS sequence"/>
</dbReference>
<accession>A0AAD7KGH2</accession>
<feature type="region of interest" description="Disordered" evidence="1">
    <location>
        <begin position="75"/>
        <end position="106"/>
    </location>
</feature>
<proteinExistence type="predicted"/>